<evidence type="ECO:0000259" key="2">
    <source>
        <dbReference type="Pfam" id="PF12697"/>
    </source>
</evidence>
<feature type="domain" description="AB hydrolase-1" evidence="2">
    <location>
        <begin position="54"/>
        <end position="328"/>
    </location>
</feature>
<dbReference type="Gene3D" id="3.40.50.1820">
    <property type="entry name" value="alpha/beta hydrolase"/>
    <property type="match status" value="1"/>
</dbReference>
<dbReference type="OrthoDB" id="3466836at2759"/>
<dbReference type="InterPro" id="IPR029058">
    <property type="entry name" value="AB_hydrolase_fold"/>
</dbReference>
<evidence type="ECO:0000256" key="1">
    <source>
        <dbReference type="SAM" id="MobiDB-lite"/>
    </source>
</evidence>
<comment type="caution">
    <text evidence="3">The sequence shown here is derived from an EMBL/GenBank/DDBJ whole genome shotgun (WGS) entry which is preliminary data.</text>
</comment>
<dbReference type="InterPro" id="IPR000073">
    <property type="entry name" value="AB_hydrolase_1"/>
</dbReference>
<proteinExistence type="predicted"/>
<feature type="region of interest" description="Disordered" evidence="1">
    <location>
        <begin position="1"/>
        <end position="21"/>
    </location>
</feature>
<organism evidence="3 4">
    <name type="scientific">Dendryphion nanum</name>
    <dbReference type="NCBI Taxonomy" id="256645"/>
    <lineage>
        <taxon>Eukaryota</taxon>
        <taxon>Fungi</taxon>
        <taxon>Dikarya</taxon>
        <taxon>Ascomycota</taxon>
        <taxon>Pezizomycotina</taxon>
        <taxon>Dothideomycetes</taxon>
        <taxon>Pleosporomycetidae</taxon>
        <taxon>Pleosporales</taxon>
        <taxon>Torulaceae</taxon>
        <taxon>Dendryphion</taxon>
    </lineage>
</organism>
<accession>A0A9P9DC91</accession>
<keyword evidence="4" id="KW-1185">Reference proteome</keyword>
<feature type="compositionally biased region" description="Basic and acidic residues" evidence="1">
    <location>
        <begin position="98"/>
        <end position="114"/>
    </location>
</feature>
<sequence length="360" mass="40103">MSHQSSEEDLPPFPKPEVSSITLEGKRSAELHYTYYAPSKAHPHRPNPFSQSIVVFLNGLILPRSSWENTIAQFLDKRISNRLPYPALLTYDRYGQGDSDHDPDDKEPPPCHGHDVMSAVHSLKQFLLQVWKEHLGISSPTSFPSLIFVCNSIGCAIARLFAHTYPGTVSGLLFLDSIIANSDFVSLWPDPDAPSFDPATLPPGVTPDDVRQTREKYGRMFHPSVPNNEGLSRRNLATLLPYSCSPKLEGSGGESPYLTVVGHDWETFADQSFQGSLHTPRRLTMTYANPAWQKYNEGLTRITDEDKAIGPLIAVGCGHFVQKDGPGFVSDELVSLLDRVVNRAEQLREKDGNVERYPHP</sequence>
<dbReference type="AlphaFoldDB" id="A0A9P9DC91"/>
<gene>
    <name evidence="3" type="ORF">B0J11DRAFT_92625</name>
</gene>
<dbReference type="GO" id="GO:0016787">
    <property type="term" value="F:hydrolase activity"/>
    <property type="evidence" value="ECO:0007669"/>
    <property type="project" value="UniProtKB-KW"/>
</dbReference>
<dbReference type="Proteomes" id="UP000700596">
    <property type="component" value="Unassembled WGS sequence"/>
</dbReference>
<dbReference type="EMBL" id="JAGMWT010000013">
    <property type="protein sequence ID" value="KAH7117795.1"/>
    <property type="molecule type" value="Genomic_DNA"/>
</dbReference>
<protein>
    <submittedName>
        <fullName evidence="3">Alpha/Beta hydrolase protein</fullName>
    </submittedName>
</protein>
<evidence type="ECO:0000313" key="4">
    <source>
        <dbReference type="Proteomes" id="UP000700596"/>
    </source>
</evidence>
<name>A0A9P9DC91_9PLEO</name>
<dbReference type="Pfam" id="PF12697">
    <property type="entry name" value="Abhydrolase_6"/>
    <property type="match status" value="1"/>
</dbReference>
<feature type="region of interest" description="Disordered" evidence="1">
    <location>
        <begin position="94"/>
        <end position="114"/>
    </location>
</feature>
<keyword evidence="3" id="KW-0378">Hydrolase</keyword>
<evidence type="ECO:0000313" key="3">
    <source>
        <dbReference type="EMBL" id="KAH7117795.1"/>
    </source>
</evidence>
<reference evidence="3" key="1">
    <citation type="journal article" date="2021" name="Nat. Commun.">
        <title>Genetic determinants of endophytism in the Arabidopsis root mycobiome.</title>
        <authorList>
            <person name="Mesny F."/>
            <person name="Miyauchi S."/>
            <person name="Thiergart T."/>
            <person name="Pickel B."/>
            <person name="Atanasova L."/>
            <person name="Karlsson M."/>
            <person name="Huettel B."/>
            <person name="Barry K.W."/>
            <person name="Haridas S."/>
            <person name="Chen C."/>
            <person name="Bauer D."/>
            <person name="Andreopoulos W."/>
            <person name="Pangilinan J."/>
            <person name="LaButti K."/>
            <person name="Riley R."/>
            <person name="Lipzen A."/>
            <person name="Clum A."/>
            <person name="Drula E."/>
            <person name="Henrissat B."/>
            <person name="Kohler A."/>
            <person name="Grigoriev I.V."/>
            <person name="Martin F.M."/>
            <person name="Hacquard S."/>
        </authorList>
    </citation>
    <scope>NUCLEOTIDE SEQUENCE</scope>
    <source>
        <strain evidence="3">MPI-CAGE-CH-0243</strain>
    </source>
</reference>
<dbReference type="SUPFAM" id="SSF53474">
    <property type="entry name" value="alpha/beta-Hydrolases"/>
    <property type="match status" value="1"/>
</dbReference>